<name>A0A8K0VXE3_9PLEO</name>
<sequence length="661" mass="75632">MIEVHPALQPCIGSPKMKARSSPRSTRRSPRVVSPALQGSYASTGNDVRDQGIQENIGQINNHKVFNRNSIHLDNVIFVSMEYAASETNNMLETKRKGIEQKVTEALPGIQRLFQSVAEKRTYPQELPSRTLRSTPTSPGKQAETQDSSTSRGSSTTPSSNNSPRIQSIGTESSPLEDAFYRERMEWIRVIHVEIFKVTEKGYLRVYRQGDKIRRHWERICHRKPALEQIETLLRDQATCDAIKISKDPLSILKEAAKAAEDVHNLLRERSEVAVSPPKKRKFATWASPGRKSGSKDKTKAAMASSTDHLILTHRLHTLHAKIKELLTACKDLNKKAAWLSNVRRTNHAYTRMYDILQHRCRRRHEVHIVDFDLRRDLDTAQWQNEFHFRFSIPASGGRTWEKEAWLRYQANEQSLPEQIGCLLDLEPPTSDGEMCMFTCVCNTRGPARTLTDLNWILRQEGNVVTEEDVLQLAKKIASAVLGFNCTPWVRSFWTCNDVIMYAITNGEAANDVAESYSLSMDFEPHLRMHLENTADQIDFKMMLSCLGLVLYDLWKYFPGSRDTYEPRLVTMDSDELVSITLGIKEQMSVWVRHAQMPRRYEEIVTWCLNAPQCSLAEMRDPMKMDEMYRTVVCGLDEVIDKERKKSAIVEHAQIGSSFIS</sequence>
<organism evidence="2 3">
    <name type="scientific">Paraphoma chrysanthemicola</name>
    <dbReference type="NCBI Taxonomy" id="798071"/>
    <lineage>
        <taxon>Eukaryota</taxon>
        <taxon>Fungi</taxon>
        <taxon>Dikarya</taxon>
        <taxon>Ascomycota</taxon>
        <taxon>Pezizomycotina</taxon>
        <taxon>Dothideomycetes</taxon>
        <taxon>Pleosporomycetidae</taxon>
        <taxon>Pleosporales</taxon>
        <taxon>Pleosporineae</taxon>
        <taxon>Phaeosphaeriaceae</taxon>
        <taxon>Paraphoma</taxon>
    </lineage>
</organism>
<comment type="caution">
    <text evidence="2">The sequence shown here is derived from an EMBL/GenBank/DDBJ whole genome shotgun (WGS) entry which is preliminary data.</text>
</comment>
<accession>A0A8K0VXE3</accession>
<evidence type="ECO:0000313" key="2">
    <source>
        <dbReference type="EMBL" id="KAH7083736.1"/>
    </source>
</evidence>
<evidence type="ECO:0000256" key="1">
    <source>
        <dbReference type="SAM" id="MobiDB-lite"/>
    </source>
</evidence>
<gene>
    <name evidence="2" type="ORF">FB567DRAFT_529809</name>
</gene>
<feature type="compositionally biased region" description="Low complexity" evidence="1">
    <location>
        <begin position="148"/>
        <end position="165"/>
    </location>
</feature>
<feature type="region of interest" description="Disordered" evidence="1">
    <location>
        <begin position="121"/>
        <end position="171"/>
    </location>
</feature>
<proteinExistence type="predicted"/>
<dbReference type="AlphaFoldDB" id="A0A8K0VXE3"/>
<feature type="region of interest" description="Disordered" evidence="1">
    <location>
        <begin position="1"/>
        <end position="47"/>
    </location>
</feature>
<evidence type="ECO:0000313" key="3">
    <source>
        <dbReference type="Proteomes" id="UP000813461"/>
    </source>
</evidence>
<protein>
    <submittedName>
        <fullName evidence="2">Uncharacterized protein</fullName>
    </submittedName>
</protein>
<dbReference type="EMBL" id="JAGMVJ010000013">
    <property type="protein sequence ID" value="KAH7083736.1"/>
    <property type="molecule type" value="Genomic_DNA"/>
</dbReference>
<reference evidence="2" key="1">
    <citation type="journal article" date="2021" name="Nat. Commun.">
        <title>Genetic determinants of endophytism in the Arabidopsis root mycobiome.</title>
        <authorList>
            <person name="Mesny F."/>
            <person name="Miyauchi S."/>
            <person name="Thiergart T."/>
            <person name="Pickel B."/>
            <person name="Atanasova L."/>
            <person name="Karlsson M."/>
            <person name="Huettel B."/>
            <person name="Barry K.W."/>
            <person name="Haridas S."/>
            <person name="Chen C."/>
            <person name="Bauer D."/>
            <person name="Andreopoulos W."/>
            <person name="Pangilinan J."/>
            <person name="LaButti K."/>
            <person name="Riley R."/>
            <person name="Lipzen A."/>
            <person name="Clum A."/>
            <person name="Drula E."/>
            <person name="Henrissat B."/>
            <person name="Kohler A."/>
            <person name="Grigoriev I.V."/>
            <person name="Martin F.M."/>
            <person name="Hacquard S."/>
        </authorList>
    </citation>
    <scope>NUCLEOTIDE SEQUENCE</scope>
    <source>
        <strain evidence="2">MPI-SDFR-AT-0120</strain>
    </source>
</reference>
<feature type="compositionally biased region" description="Polar residues" evidence="1">
    <location>
        <begin position="131"/>
        <end position="147"/>
    </location>
</feature>
<dbReference type="Proteomes" id="UP000813461">
    <property type="component" value="Unassembled WGS sequence"/>
</dbReference>
<dbReference type="OrthoDB" id="5331891at2759"/>
<feature type="compositionally biased region" description="Basic residues" evidence="1">
    <location>
        <begin position="17"/>
        <end position="30"/>
    </location>
</feature>
<keyword evidence="3" id="KW-1185">Reference proteome</keyword>